<dbReference type="EMBL" id="JAULSR010000005">
    <property type="protein sequence ID" value="KAK0617952.1"/>
    <property type="molecule type" value="Genomic_DNA"/>
</dbReference>
<organism evidence="2 3">
    <name type="scientific">Bombardia bombarda</name>
    <dbReference type="NCBI Taxonomy" id="252184"/>
    <lineage>
        <taxon>Eukaryota</taxon>
        <taxon>Fungi</taxon>
        <taxon>Dikarya</taxon>
        <taxon>Ascomycota</taxon>
        <taxon>Pezizomycotina</taxon>
        <taxon>Sordariomycetes</taxon>
        <taxon>Sordariomycetidae</taxon>
        <taxon>Sordariales</taxon>
        <taxon>Lasiosphaeriaceae</taxon>
        <taxon>Bombardia</taxon>
    </lineage>
</organism>
<evidence type="ECO:0000256" key="1">
    <source>
        <dbReference type="SAM" id="MobiDB-lite"/>
    </source>
</evidence>
<dbReference type="AlphaFoldDB" id="A0AA39WM87"/>
<reference evidence="2" key="1">
    <citation type="submission" date="2023-06" db="EMBL/GenBank/DDBJ databases">
        <title>Genome-scale phylogeny and comparative genomics of the fungal order Sordariales.</title>
        <authorList>
            <consortium name="Lawrence Berkeley National Laboratory"/>
            <person name="Hensen N."/>
            <person name="Bonometti L."/>
            <person name="Westerberg I."/>
            <person name="Brannstrom I.O."/>
            <person name="Guillou S."/>
            <person name="Cros-Aarteil S."/>
            <person name="Calhoun S."/>
            <person name="Haridas S."/>
            <person name="Kuo A."/>
            <person name="Mondo S."/>
            <person name="Pangilinan J."/>
            <person name="Riley R."/>
            <person name="LaButti K."/>
            <person name="Andreopoulos B."/>
            <person name="Lipzen A."/>
            <person name="Chen C."/>
            <person name="Yanf M."/>
            <person name="Daum C."/>
            <person name="Ng V."/>
            <person name="Clum A."/>
            <person name="Steindorff A."/>
            <person name="Ohm R."/>
            <person name="Martin F."/>
            <person name="Silar P."/>
            <person name="Natvig D."/>
            <person name="Lalanne C."/>
            <person name="Gautier V."/>
            <person name="Ament-velasquez S.L."/>
            <person name="Kruys A."/>
            <person name="Hutchinson M.I."/>
            <person name="Powell A.J."/>
            <person name="Barry K."/>
            <person name="Miller A.N."/>
            <person name="Grigoriev I.V."/>
            <person name="Debuchy R."/>
            <person name="Gladieux P."/>
            <person name="Thoren M.H."/>
            <person name="Johannesson H."/>
        </authorList>
    </citation>
    <scope>NUCLEOTIDE SEQUENCE</scope>
    <source>
        <strain evidence="2">SMH3391-2</strain>
    </source>
</reference>
<comment type="caution">
    <text evidence="2">The sequence shown here is derived from an EMBL/GenBank/DDBJ whole genome shotgun (WGS) entry which is preliminary data.</text>
</comment>
<sequence length="309" mass="35416">MSTYPSSGFQSTHLTDKLQRFTMHQLHRGRRRRYLHRLHLRRGPPAMRFTKTQDLFDVIDHTCVDSLTVTNVSLIEFTKIERAREKQGRKFRFRDYDSNSQTLIITIPTDLHEELHGQLYDEFIGQVRDMGLKNSWRGIRGATRSAQGHSGRSSKEGDSSGGPKPQRAGKGAWPTLVIEAGFSQTLGQLHLTMKRWFSMSNHEVKIVLLAKYDNTRSVIILEKWEEEIAVRPGATTTRHSLQHPTPVLRQSITITQNTTTNPTSYNVTSGALVLSFRLLFLRDPNHGEGDFVFSVQELEEYAKKVWDLV</sequence>
<keyword evidence="3" id="KW-1185">Reference proteome</keyword>
<proteinExistence type="predicted"/>
<gene>
    <name evidence="2" type="ORF">B0T17DRAFT_536341</name>
</gene>
<name>A0AA39WM87_9PEZI</name>
<protein>
    <submittedName>
        <fullName evidence="2">Uncharacterized protein</fullName>
    </submittedName>
</protein>
<feature type="region of interest" description="Disordered" evidence="1">
    <location>
        <begin position="142"/>
        <end position="170"/>
    </location>
</feature>
<dbReference type="Proteomes" id="UP001174934">
    <property type="component" value="Unassembled WGS sequence"/>
</dbReference>
<evidence type="ECO:0000313" key="2">
    <source>
        <dbReference type="EMBL" id="KAK0617952.1"/>
    </source>
</evidence>
<accession>A0AA39WM87</accession>
<evidence type="ECO:0000313" key="3">
    <source>
        <dbReference type="Proteomes" id="UP001174934"/>
    </source>
</evidence>